<evidence type="ECO:0000256" key="2">
    <source>
        <dbReference type="SAM" id="Phobius"/>
    </source>
</evidence>
<proteinExistence type="predicted"/>
<dbReference type="SUPFAM" id="SSF48403">
    <property type="entry name" value="Ankyrin repeat"/>
    <property type="match status" value="1"/>
</dbReference>
<dbReference type="Proteomes" id="UP000001542">
    <property type="component" value="Unassembled WGS sequence"/>
</dbReference>
<dbReference type="PROSITE" id="PS50297">
    <property type="entry name" value="ANK_REP_REGION"/>
    <property type="match status" value="2"/>
</dbReference>
<evidence type="ECO:0000256" key="1">
    <source>
        <dbReference type="PROSITE-ProRule" id="PRU00023"/>
    </source>
</evidence>
<dbReference type="InterPro" id="IPR002110">
    <property type="entry name" value="Ankyrin_rpt"/>
</dbReference>
<dbReference type="EMBL" id="DS113183">
    <property type="protein sequence ID" value="EAY22571.1"/>
    <property type="molecule type" value="Genomic_DNA"/>
</dbReference>
<dbReference type="InterPro" id="IPR036770">
    <property type="entry name" value="Ankyrin_rpt-contain_sf"/>
</dbReference>
<dbReference type="eggNOG" id="KOG4177">
    <property type="taxonomic scope" value="Eukaryota"/>
</dbReference>
<keyword evidence="5" id="KW-1185">Reference proteome</keyword>
<reference evidence="4" key="2">
    <citation type="journal article" date="2007" name="Science">
        <title>Draft genome sequence of the sexually transmitted pathogen Trichomonas vaginalis.</title>
        <authorList>
            <person name="Carlton J.M."/>
            <person name="Hirt R.P."/>
            <person name="Silva J.C."/>
            <person name="Delcher A.L."/>
            <person name="Schatz M."/>
            <person name="Zhao Q."/>
            <person name="Wortman J.R."/>
            <person name="Bidwell S.L."/>
            <person name="Alsmark U.C.M."/>
            <person name="Besteiro S."/>
            <person name="Sicheritz-Ponten T."/>
            <person name="Noel C.J."/>
            <person name="Dacks J.B."/>
            <person name="Foster P.G."/>
            <person name="Simillion C."/>
            <person name="Van de Peer Y."/>
            <person name="Miranda-Saavedra D."/>
            <person name="Barton G.J."/>
            <person name="Westrop G.D."/>
            <person name="Mueller S."/>
            <person name="Dessi D."/>
            <person name="Fiori P.L."/>
            <person name="Ren Q."/>
            <person name="Paulsen I."/>
            <person name="Zhang H."/>
            <person name="Bastida-Corcuera F.D."/>
            <person name="Simoes-Barbosa A."/>
            <person name="Brown M.T."/>
            <person name="Hayes R.D."/>
            <person name="Mukherjee M."/>
            <person name="Okumura C.Y."/>
            <person name="Schneider R."/>
            <person name="Smith A.J."/>
            <person name="Vanacova S."/>
            <person name="Villalvazo M."/>
            <person name="Haas B.J."/>
            <person name="Pertea M."/>
            <person name="Feldblyum T.V."/>
            <person name="Utterback T.R."/>
            <person name="Shu C.L."/>
            <person name="Osoegawa K."/>
            <person name="de Jong P.J."/>
            <person name="Hrdy I."/>
            <person name="Horvathova L."/>
            <person name="Zubacova Z."/>
            <person name="Dolezal P."/>
            <person name="Malik S.B."/>
            <person name="Logsdon J.M. Jr."/>
            <person name="Henze K."/>
            <person name="Gupta A."/>
            <person name="Wang C.C."/>
            <person name="Dunne R.L."/>
            <person name="Upcroft J.A."/>
            <person name="Upcroft P."/>
            <person name="White O."/>
            <person name="Salzberg S.L."/>
            <person name="Tang P."/>
            <person name="Chiu C.-H."/>
            <person name="Lee Y.-S."/>
            <person name="Embley T.M."/>
            <person name="Coombs G.H."/>
            <person name="Mottram J.C."/>
            <person name="Tachezy J."/>
            <person name="Fraser-Liggett C.M."/>
            <person name="Johnson P.J."/>
        </authorList>
    </citation>
    <scope>NUCLEOTIDE SEQUENCE [LARGE SCALE GENOMIC DNA]</scope>
    <source>
        <strain evidence="4">G3</strain>
    </source>
</reference>
<dbReference type="KEGG" id="tva:5468127"/>
<evidence type="ECO:0000259" key="3">
    <source>
        <dbReference type="Pfam" id="PF11929"/>
    </source>
</evidence>
<dbReference type="VEuPathDB" id="TrichDB:TVAGG3_0812410"/>
<reference evidence="4" key="1">
    <citation type="submission" date="2006-10" db="EMBL/GenBank/DDBJ databases">
        <authorList>
            <person name="Amadeo P."/>
            <person name="Zhao Q."/>
            <person name="Wortman J."/>
            <person name="Fraser-Liggett C."/>
            <person name="Carlton J."/>
        </authorList>
    </citation>
    <scope>NUCLEOTIDE SEQUENCE</scope>
    <source>
        <strain evidence="4">G3</strain>
    </source>
</reference>
<dbReference type="AlphaFoldDB" id="A2DAR8"/>
<dbReference type="VEuPathDB" id="TrichDB:TVAG_035960"/>
<dbReference type="Pfam" id="PF13637">
    <property type="entry name" value="Ank_4"/>
    <property type="match status" value="1"/>
</dbReference>
<dbReference type="SMART" id="SM00248">
    <property type="entry name" value="ANK"/>
    <property type="match status" value="3"/>
</dbReference>
<dbReference type="PANTHER" id="PTHR24182">
    <property type="entry name" value="ANKYRIN REPEAT AND SOCS BOX CONTAINING 4"/>
    <property type="match status" value="1"/>
</dbReference>
<dbReference type="PROSITE" id="PS50088">
    <property type="entry name" value="ANK_REPEAT"/>
    <property type="match status" value="2"/>
</dbReference>
<dbReference type="InParanoid" id="A2DAR8"/>
<dbReference type="Pfam" id="PF11929">
    <property type="entry name" value="DUF3447"/>
    <property type="match status" value="1"/>
</dbReference>
<dbReference type="Pfam" id="PF00023">
    <property type="entry name" value="Ank"/>
    <property type="match status" value="1"/>
</dbReference>
<dbReference type="PANTHER" id="PTHR24182:SF13">
    <property type="entry name" value="LD18443P"/>
    <property type="match status" value="1"/>
</dbReference>
<evidence type="ECO:0000313" key="4">
    <source>
        <dbReference type="EMBL" id="EAY22571.1"/>
    </source>
</evidence>
<dbReference type="STRING" id="5722.A2DAR8"/>
<dbReference type="Gene3D" id="1.25.40.20">
    <property type="entry name" value="Ankyrin repeat-containing domain"/>
    <property type="match status" value="1"/>
</dbReference>
<feature type="domain" description="DUF3447" evidence="3">
    <location>
        <begin position="1"/>
        <end position="41"/>
    </location>
</feature>
<dbReference type="InterPro" id="IPR020683">
    <property type="entry name" value="DUF3447"/>
</dbReference>
<dbReference type="RefSeq" id="XP_001583557.1">
    <property type="nucleotide sequence ID" value="XM_001583507.1"/>
</dbReference>
<keyword evidence="2" id="KW-0472">Membrane</keyword>
<dbReference type="SMR" id="A2DAR8"/>
<feature type="transmembrane region" description="Helical" evidence="2">
    <location>
        <begin position="188"/>
        <end position="205"/>
    </location>
</feature>
<dbReference type="OrthoDB" id="1577640at2759"/>
<keyword evidence="2" id="KW-0812">Transmembrane</keyword>
<name>A2DAR8_TRIV3</name>
<keyword evidence="2" id="KW-1133">Transmembrane helix</keyword>
<gene>
    <name evidence="4" type="ORF">TVAG_035960</name>
</gene>
<evidence type="ECO:0000313" key="5">
    <source>
        <dbReference type="Proteomes" id="UP000001542"/>
    </source>
</evidence>
<protein>
    <submittedName>
        <fullName evidence="4">Ankyrin repeat protein, putative</fullName>
    </submittedName>
</protein>
<feature type="repeat" description="ANK" evidence="1">
    <location>
        <begin position="79"/>
        <end position="111"/>
    </location>
</feature>
<keyword evidence="1" id="KW-0040">ANK repeat</keyword>
<accession>A2DAR8</accession>
<sequence length="206" mass="24264">MKYAIISHNIDFVTYLLYEHNIKINLMWCCIYNNLQAFLVYLDQTNDLNMCFIYSPLFNRISICKYLIKHGADINSDYIGSTALYYAVKTNSKNIVEFLIANHAKIDIIDFDGYTPLMHAIIKNNIEIVKLHILHGANIYRHNSRGNDCFQVAKYHQRTEIICLLHILDSEFKNKQKAKQEYENNKKMLIILVITFLSILFLYLIR</sequence>
<feature type="repeat" description="ANK" evidence="1">
    <location>
        <begin position="112"/>
        <end position="144"/>
    </location>
</feature>
<organism evidence="4 5">
    <name type="scientific">Trichomonas vaginalis (strain ATCC PRA-98 / G3)</name>
    <dbReference type="NCBI Taxonomy" id="412133"/>
    <lineage>
        <taxon>Eukaryota</taxon>
        <taxon>Metamonada</taxon>
        <taxon>Parabasalia</taxon>
        <taxon>Trichomonadida</taxon>
        <taxon>Trichomonadidae</taxon>
        <taxon>Trichomonas</taxon>
    </lineage>
</organism>